<reference evidence="2 3" key="1">
    <citation type="submission" date="2018-08" db="EMBL/GenBank/DDBJ databases">
        <title>A genome reference for cultivated species of the human gut microbiota.</title>
        <authorList>
            <person name="Zou Y."/>
            <person name="Xue W."/>
            <person name="Luo G."/>
        </authorList>
    </citation>
    <scope>NUCLEOTIDE SEQUENCE [LARGE SCALE GENOMIC DNA]</scope>
    <source>
        <strain evidence="2 3">AF22-21</strain>
    </source>
</reference>
<keyword evidence="1" id="KW-0812">Transmembrane</keyword>
<name>A0A412II65_9FIRM</name>
<gene>
    <name evidence="2" type="ORF">DWX94_12680</name>
</gene>
<protein>
    <submittedName>
        <fullName evidence="2">Uncharacterized protein</fullName>
    </submittedName>
</protein>
<evidence type="ECO:0000313" key="3">
    <source>
        <dbReference type="Proteomes" id="UP000283295"/>
    </source>
</evidence>
<dbReference type="EMBL" id="QRVK01000048">
    <property type="protein sequence ID" value="RGS36944.1"/>
    <property type="molecule type" value="Genomic_DNA"/>
</dbReference>
<evidence type="ECO:0000256" key="1">
    <source>
        <dbReference type="SAM" id="Phobius"/>
    </source>
</evidence>
<accession>A0A412II65</accession>
<evidence type="ECO:0000313" key="2">
    <source>
        <dbReference type="EMBL" id="RGS36944.1"/>
    </source>
</evidence>
<sequence length="85" mass="10224">MSSLFAIKCHHYIICFHYMQMFLYCFSIDIYFPQLNKNFQYIIVCYPELYMIKFIQLVYSNPIVKLDLSATPLQILGWHQVMGDK</sequence>
<feature type="transmembrane region" description="Helical" evidence="1">
    <location>
        <begin position="12"/>
        <end position="32"/>
    </location>
</feature>
<comment type="caution">
    <text evidence="2">The sequence shown here is derived from an EMBL/GenBank/DDBJ whole genome shotgun (WGS) entry which is preliminary data.</text>
</comment>
<organism evidence="2 3">
    <name type="scientific">Coprococcus eutactus</name>
    <dbReference type="NCBI Taxonomy" id="33043"/>
    <lineage>
        <taxon>Bacteria</taxon>
        <taxon>Bacillati</taxon>
        <taxon>Bacillota</taxon>
        <taxon>Clostridia</taxon>
        <taxon>Lachnospirales</taxon>
        <taxon>Lachnospiraceae</taxon>
        <taxon>Coprococcus</taxon>
    </lineage>
</organism>
<keyword evidence="1" id="KW-1133">Transmembrane helix</keyword>
<proteinExistence type="predicted"/>
<dbReference type="AlphaFoldDB" id="A0A412II65"/>
<keyword evidence="1" id="KW-0472">Membrane</keyword>
<dbReference type="Proteomes" id="UP000283295">
    <property type="component" value="Unassembled WGS sequence"/>
</dbReference>